<dbReference type="RefSeq" id="WP_005941212.1">
    <property type="nucleotide sequence ID" value="NZ_ATVK01000053.1"/>
</dbReference>
<dbReference type="SUPFAM" id="SSF47203">
    <property type="entry name" value="Acyl-CoA dehydrogenase C-terminal domain-like"/>
    <property type="match status" value="1"/>
</dbReference>
<keyword evidence="5" id="KW-0560">Oxidoreductase</keyword>
<dbReference type="PANTHER" id="PTHR43884:SF20">
    <property type="entry name" value="ACYL-COA DEHYDROGENASE FADE28"/>
    <property type="match status" value="1"/>
</dbReference>
<keyword evidence="4" id="KW-0274">FAD</keyword>
<dbReference type="Pfam" id="PF00441">
    <property type="entry name" value="Acyl-CoA_dh_1"/>
    <property type="match status" value="1"/>
</dbReference>
<dbReference type="InterPro" id="IPR009075">
    <property type="entry name" value="AcylCo_DH/oxidase_C"/>
</dbReference>
<evidence type="ECO:0000256" key="5">
    <source>
        <dbReference type="ARBA" id="ARBA00023002"/>
    </source>
</evidence>
<dbReference type="OrthoDB" id="8677713at2"/>
<dbReference type="SUPFAM" id="SSF56645">
    <property type="entry name" value="Acyl-CoA dehydrogenase NM domain-like"/>
    <property type="match status" value="1"/>
</dbReference>
<dbReference type="Gene3D" id="1.10.540.10">
    <property type="entry name" value="Acyl-CoA dehydrogenase/oxidase, N-terminal domain"/>
    <property type="match status" value="1"/>
</dbReference>
<dbReference type="InterPro" id="IPR009100">
    <property type="entry name" value="AcylCoA_DH/oxidase_NM_dom_sf"/>
</dbReference>
<evidence type="ECO:0000259" key="6">
    <source>
        <dbReference type="Pfam" id="PF00441"/>
    </source>
</evidence>
<protein>
    <submittedName>
        <fullName evidence="8">Putative acyl-CoA dehydrogenase</fullName>
    </submittedName>
</protein>
<dbReference type="Pfam" id="PF02771">
    <property type="entry name" value="Acyl-CoA_dh_N"/>
    <property type="match status" value="1"/>
</dbReference>
<accession>L7LD88</accession>
<comment type="caution">
    <text evidence="8">The sequence shown here is derived from an EMBL/GenBank/DDBJ whole genome shotgun (WGS) entry which is preliminary data.</text>
</comment>
<name>L7LD88_9ACTN</name>
<organism evidence="8 9">
    <name type="scientific">Gordonia hirsuta DSM 44140 = NBRC 16056</name>
    <dbReference type="NCBI Taxonomy" id="1121927"/>
    <lineage>
        <taxon>Bacteria</taxon>
        <taxon>Bacillati</taxon>
        <taxon>Actinomycetota</taxon>
        <taxon>Actinomycetes</taxon>
        <taxon>Mycobacteriales</taxon>
        <taxon>Gordoniaceae</taxon>
        <taxon>Gordonia</taxon>
    </lineage>
</organism>
<sequence>MGSVTSEELRALGDAVRDVCRRRGGTAGTRTAMAGAGRRHTPLWEDLAGGIGVAGLLVPEAYDGLGASVQESAAVLEALGEVLAPVPVLSSAVLATGALLAAGDEAAATELLPRLASGELSASLCWAGPHGWDHPGVVAEAGLLSGTADYVLDGETAEVFLVLAGTPDGAGPITLHHIAADAPGVTVTAQPVLDPTRPLARVHFASAPAQAVPAPDGLVEHLRTLAWALLSAEQTGGAARALEMTVEHTLARTQFGRSLASFQALKHAMADMYVLVETMRSCSAAAVAAVAAGDRQAPALAAAAHVYCSENYRTVTGQAIQLHGGIGITAEHDIGLYFKRAQADAQLFGPPHRAAALIEL</sequence>
<dbReference type="GO" id="GO:0050660">
    <property type="term" value="F:flavin adenine dinucleotide binding"/>
    <property type="evidence" value="ECO:0007669"/>
    <property type="project" value="InterPro"/>
</dbReference>
<dbReference type="Gene3D" id="1.20.140.10">
    <property type="entry name" value="Butyryl-CoA Dehydrogenase, subunit A, domain 3"/>
    <property type="match status" value="1"/>
</dbReference>
<dbReference type="InterPro" id="IPR046373">
    <property type="entry name" value="Acyl-CoA_Oxase/DH_mid-dom_sf"/>
</dbReference>
<dbReference type="STRING" id="1121927.GOHSU_28_00430"/>
<reference evidence="8 9" key="1">
    <citation type="submission" date="2012-12" db="EMBL/GenBank/DDBJ databases">
        <title>Whole genome shotgun sequence of Gordonia hirsuta NBRC 16056.</title>
        <authorList>
            <person name="Isaki-Nakamura S."/>
            <person name="Hosoyama A."/>
            <person name="Tsuchikane K."/>
            <person name="Katsumata H."/>
            <person name="Baba S."/>
            <person name="Yamazaki S."/>
            <person name="Fujita N."/>
        </authorList>
    </citation>
    <scope>NUCLEOTIDE SEQUENCE [LARGE SCALE GENOMIC DNA]</scope>
    <source>
        <strain evidence="8 9">NBRC 16056</strain>
    </source>
</reference>
<evidence type="ECO:0000256" key="3">
    <source>
        <dbReference type="ARBA" id="ARBA00022630"/>
    </source>
</evidence>
<gene>
    <name evidence="8" type="ORF">GOHSU_28_00430</name>
</gene>
<evidence type="ECO:0000313" key="9">
    <source>
        <dbReference type="Proteomes" id="UP000053405"/>
    </source>
</evidence>
<dbReference type="InterPro" id="IPR013786">
    <property type="entry name" value="AcylCoA_DH/ox_N"/>
</dbReference>
<dbReference type="AlphaFoldDB" id="L7LD88"/>
<evidence type="ECO:0000256" key="4">
    <source>
        <dbReference type="ARBA" id="ARBA00022827"/>
    </source>
</evidence>
<feature type="domain" description="Acyl-CoA dehydrogenase/oxidase N-terminal" evidence="7">
    <location>
        <begin position="6"/>
        <end position="119"/>
    </location>
</feature>
<dbReference type="InterPro" id="IPR036250">
    <property type="entry name" value="AcylCo_DH-like_C"/>
</dbReference>
<dbReference type="EMBL" id="BANT01000028">
    <property type="protein sequence ID" value="GAC57988.1"/>
    <property type="molecule type" value="Genomic_DNA"/>
</dbReference>
<evidence type="ECO:0000313" key="8">
    <source>
        <dbReference type="EMBL" id="GAC57988.1"/>
    </source>
</evidence>
<dbReference type="Proteomes" id="UP000053405">
    <property type="component" value="Unassembled WGS sequence"/>
</dbReference>
<keyword evidence="9" id="KW-1185">Reference proteome</keyword>
<keyword evidence="3" id="KW-0285">Flavoprotein</keyword>
<dbReference type="PANTHER" id="PTHR43884">
    <property type="entry name" value="ACYL-COA DEHYDROGENASE"/>
    <property type="match status" value="1"/>
</dbReference>
<proteinExistence type="inferred from homology"/>
<dbReference type="eggNOG" id="COG1960">
    <property type="taxonomic scope" value="Bacteria"/>
</dbReference>
<feature type="domain" description="Acyl-CoA dehydrogenase/oxidase C-terminal" evidence="6">
    <location>
        <begin position="230"/>
        <end position="349"/>
    </location>
</feature>
<dbReference type="InterPro" id="IPR037069">
    <property type="entry name" value="AcylCoA_DH/ox_N_sf"/>
</dbReference>
<comment type="similarity">
    <text evidence="2">Belongs to the acyl-CoA dehydrogenase family.</text>
</comment>
<dbReference type="Gene3D" id="2.40.110.10">
    <property type="entry name" value="Butyryl-CoA Dehydrogenase, subunit A, domain 2"/>
    <property type="match status" value="1"/>
</dbReference>
<evidence type="ECO:0000256" key="2">
    <source>
        <dbReference type="ARBA" id="ARBA00009347"/>
    </source>
</evidence>
<comment type="cofactor">
    <cofactor evidence="1">
        <name>FAD</name>
        <dbReference type="ChEBI" id="CHEBI:57692"/>
    </cofactor>
</comment>
<dbReference type="GO" id="GO:0003995">
    <property type="term" value="F:acyl-CoA dehydrogenase activity"/>
    <property type="evidence" value="ECO:0007669"/>
    <property type="project" value="TreeGrafter"/>
</dbReference>
<evidence type="ECO:0000259" key="7">
    <source>
        <dbReference type="Pfam" id="PF02771"/>
    </source>
</evidence>
<evidence type="ECO:0000256" key="1">
    <source>
        <dbReference type="ARBA" id="ARBA00001974"/>
    </source>
</evidence>